<protein>
    <submittedName>
        <fullName evidence="1">Uncharacterized protein</fullName>
    </submittedName>
</protein>
<proteinExistence type="predicted"/>
<organism evidence="1 2">
    <name type="scientific">Ralstonia mojiangensis</name>
    <dbReference type="NCBI Taxonomy" id="2953895"/>
    <lineage>
        <taxon>Bacteria</taxon>
        <taxon>Pseudomonadati</taxon>
        <taxon>Pseudomonadota</taxon>
        <taxon>Betaproteobacteria</taxon>
        <taxon>Burkholderiales</taxon>
        <taxon>Burkholderiaceae</taxon>
        <taxon>Ralstonia</taxon>
    </lineage>
</organism>
<evidence type="ECO:0000313" key="2">
    <source>
        <dbReference type="Proteomes" id="UP001164420"/>
    </source>
</evidence>
<dbReference type="EMBL" id="JAOCQI010000001">
    <property type="protein sequence ID" value="MCT7310077.1"/>
    <property type="molecule type" value="Genomic_DNA"/>
</dbReference>
<keyword evidence="2" id="KW-1185">Reference proteome</keyword>
<accession>A0ABT2L3T7</accession>
<dbReference type="RefSeq" id="WP_260784666.1">
    <property type="nucleotide sequence ID" value="NZ_JAOCQI010000001.1"/>
</dbReference>
<sequence length="115" mass="12768">MFEHHTSGSNNCHVWGIAENPHIALHALISEMISLHRLSTILTSLSIDRMNPQPKADGSYLAAKLGYELTRSIAYLGPACLSDCGLRQNPGHSRMVVGTQLNKRIRRFVSQFVVI</sequence>
<evidence type="ECO:0000313" key="1">
    <source>
        <dbReference type="EMBL" id="MCT7310077.1"/>
    </source>
</evidence>
<dbReference type="Proteomes" id="UP001164420">
    <property type="component" value="Unassembled WGS sequence"/>
</dbReference>
<comment type="caution">
    <text evidence="1">The sequence shown here is derived from an EMBL/GenBank/DDBJ whole genome shotgun (WGS) entry which is preliminary data.</text>
</comment>
<reference evidence="1 2" key="1">
    <citation type="journal article" date="2023" name="Front. Microbiol.">
        <title>Ralstonia chuxiongensis sp. nov., Ralstonia mojiangensis sp. nov., and Ralstonia soli sp. nov., isolated from tobacco fields, are three novel species in the family Burkholderiaceae.</title>
        <authorList>
            <person name="Lu C.H."/>
            <person name="Zhang Y.Y."/>
            <person name="Jiang N."/>
            <person name="Chen W."/>
            <person name="Shao X."/>
            <person name="Zhao Z.M."/>
            <person name="Lu W.L."/>
            <person name="Hu X."/>
            <person name="Xi Y.X."/>
            <person name="Zou S.Y."/>
            <person name="Wei Q.J."/>
            <person name="Lin Z.L."/>
            <person name="Gong L."/>
            <person name="Gai X.T."/>
            <person name="Zhang L.Q."/>
            <person name="Li J.Y."/>
            <person name="Jin Y."/>
            <person name="Xia Z.Y."/>
        </authorList>
    </citation>
    <scope>NUCLEOTIDE SEQUENCE [LARGE SCALE GENOMIC DNA]</scope>
    <source>
        <strain evidence="1 2">22TCJT01-1</strain>
    </source>
</reference>
<name>A0ABT2L3T7_9RALS</name>
<gene>
    <name evidence="1" type="ORF">N5J06_03920</name>
</gene>